<feature type="region of interest" description="Disordered" evidence="2">
    <location>
        <begin position="178"/>
        <end position="210"/>
    </location>
</feature>
<organism evidence="5 6">
    <name type="scientific">Musa balbisiana</name>
    <name type="common">Banana</name>
    <dbReference type="NCBI Taxonomy" id="52838"/>
    <lineage>
        <taxon>Eukaryota</taxon>
        <taxon>Viridiplantae</taxon>
        <taxon>Streptophyta</taxon>
        <taxon>Embryophyta</taxon>
        <taxon>Tracheophyta</taxon>
        <taxon>Spermatophyta</taxon>
        <taxon>Magnoliopsida</taxon>
        <taxon>Liliopsida</taxon>
        <taxon>Zingiberales</taxon>
        <taxon>Musaceae</taxon>
        <taxon>Musa</taxon>
    </lineage>
</organism>
<dbReference type="EMBL" id="PYDT01000004">
    <property type="protein sequence ID" value="THU63501.1"/>
    <property type="molecule type" value="Genomic_DNA"/>
</dbReference>
<dbReference type="PANTHER" id="PTHR33985">
    <property type="entry name" value="OS02G0491300 PROTEIN-RELATED"/>
    <property type="match status" value="1"/>
</dbReference>
<proteinExistence type="inferred from homology"/>
<feature type="region of interest" description="Disordered" evidence="2">
    <location>
        <begin position="247"/>
        <end position="290"/>
    </location>
</feature>
<accession>A0A4S8JMW8</accession>
<dbReference type="Proteomes" id="UP000317650">
    <property type="component" value="Chromosome 1"/>
</dbReference>
<dbReference type="AlphaFoldDB" id="A0A4S8JMW8"/>
<dbReference type="InterPro" id="IPR052806">
    <property type="entry name" value="Fasciclin-like_AGP"/>
</dbReference>
<dbReference type="SMART" id="SM00554">
    <property type="entry name" value="FAS1"/>
    <property type="match status" value="1"/>
</dbReference>
<dbReference type="STRING" id="52838.A0A4S8JMW8"/>
<evidence type="ECO:0000313" key="6">
    <source>
        <dbReference type="Proteomes" id="UP000317650"/>
    </source>
</evidence>
<name>A0A4S8JMW8_MUSBA</name>
<dbReference type="PANTHER" id="PTHR33985:SF15">
    <property type="entry name" value="FASCICLIN-LIKE ARABINOGALACTAN PROTEIN 19"/>
    <property type="match status" value="1"/>
</dbReference>
<dbReference type="Gene3D" id="2.30.180.10">
    <property type="entry name" value="FAS1 domain"/>
    <property type="match status" value="1"/>
</dbReference>
<dbReference type="Pfam" id="PF02469">
    <property type="entry name" value="Fasciclin"/>
    <property type="match status" value="1"/>
</dbReference>
<protein>
    <recommendedName>
        <fullName evidence="4">FAS1 domain-containing protein</fullName>
    </recommendedName>
</protein>
<feature type="signal peptide" evidence="3">
    <location>
        <begin position="1"/>
        <end position="21"/>
    </location>
</feature>
<keyword evidence="6" id="KW-1185">Reference proteome</keyword>
<feature type="domain" description="FAS1" evidence="4">
    <location>
        <begin position="31"/>
        <end position="171"/>
    </location>
</feature>
<feature type="chain" id="PRO_5020432473" description="FAS1 domain-containing protein" evidence="3">
    <location>
        <begin position="22"/>
        <end position="290"/>
    </location>
</feature>
<comment type="caution">
    <text evidence="5">The sequence shown here is derived from an EMBL/GenBank/DDBJ whole genome shotgun (WGS) entry which is preliminary data.</text>
</comment>
<evidence type="ECO:0000313" key="5">
    <source>
        <dbReference type="EMBL" id="THU63501.1"/>
    </source>
</evidence>
<feature type="compositionally biased region" description="Basic and acidic residues" evidence="2">
    <location>
        <begin position="190"/>
        <end position="200"/>
    </location>
</feature>
<evidence type="ECO:0000256" key="2">
    <source>
        <dbReference type="SAM" id="MobiDB-lite"/>
    </source>
</evidence>
<comment type="similarity">
    <text evidence="1">Belongs to the fasciclin-like AGP family.</text>
</comment>
<keyword evidence="3" id="KW-0732">Signal</keyword>
<dbReference type="SUPFAM" id="SSF82153">
    <property type="entry name" value="FAS1 domain"/>
    <property type="match status" value="1"/>
</dbReference>
<evidence type="ECO:0000256" key="3">
    <source>
        <dbReference type="SAM" id="SignalP"/>
    </source>
</evidence>
<dbReference type="PROSITE" id="PS50213">
    <property type="entry name" value="FAS1"/>
    <property type="match status" value="1"/>
</dbReference>
<gene>
    <name evidence="5" type="ORF">C4D60_Mb01t16460</name>
</gene>
<sequence length="290" mass="30497">MAKSNPLPLFLLLLLVFLCSSDTVEPISENDVDSAIAALRSSGYALFGNGIAVSDLVFDLLHHGPNASFTLFAPTDAALFALDMAYPAAAYLRVLRQHVAVRHLTHHSLRSIPSGTPVPTLLLSRDLIISHRRDPVGGEGLDVATVDGVDVVLPGIFHCKDLAVHGLNGILAPRKSEASDGIPYEQPGSLDKHLPPDGFDHTPGSWTPAASPAMDLSPIVPDAAAPVPMPAYPYPITLPPSFLDEIYSPTSKSGWKGRHRGTGKVGASPTSSPAAGRPLGPPQQGMVDAP</sequence>
<dbReference type="InterPro" id="IPR000782">
    <property type="entry name" value="FAS1_domain"/>
</dbReference>
<dbReference type="InterPro" id="IPR036378">
    <property type="entry name" value="FAS1_dom_sf"/>
</dbReference>
<evidence type="ECO:0000259" key="4">
    <source>
        <dbReference type="PROSITE" id="PS50213"/>
    </source>
</evidence>
<reference evidence="5 6" key="1">
    <citation type="journal article" date="2019" name="Nat. Plants">
        <title>Genome sequencing of Musa balbisiana reveals subgenome evolution and function divergence in polyploid bananas.</title>
        <authorList>
            <person name="Yao X."/>
        </authorList>
    </citation>
    <scope>NUCLEOTIDE SEQUENCE [LARGE SCALE GENOMIC DNA]</scope>
    <source>
        <strain evidence="6">cv. DH-PKW</strain>
        <tissue evidence="5">Leaves</tissue>
    </source>
</reference>
<evidence type="ECO:0000256" key="1">
    <source>
        <dbReference type="ARBA" id="ARBA00007843"/>
    </source>
</evidence>